<dbReference type="PANTHER" id="PTHR35469">
    <property type="entry name" value="TRANSMEMBRANE PROTEIN"/>
    <property type="match status" value="1"/>
</dbReference>
<evidence type="ECO:0000313" key="3">
    <source>
        <dbReference type="EMBL" id="KAK9273115.1"/>
    </source>
</evidence>
<feature type="transmembrane region" description="Helical" evidence="2">
    <location>
        <begin position="303"/>
        <end position="321"/>
    </location>
</feature>
<feature type="transmembrane region" description="Helical" evidence="2">
    <location>
        <begin position="207"/>
        <end position="227"/>
    </location>
</feature>
<gene>
    <name evidence="3" type="ORF">L1049_017922</name>
</gene>
<dbReference type="Proteomes" id="UP001415857">
    <property type="component" value="Unassembled WGS sequence"/>
</dbReference>
<evidence type="ECO:0000313" key="4">
    <source>
        <dbReference type="Proteomes" id="UP001415857"/>
    </source>
</evidence>
<dbReference type="PANTHER" id="PTHR35469:SF4">
    <property type="entry name" value="TRANSMEMBRANE PROTEIN"/>
    <property type="match status" value="1"/>
</dbReference>
<keyword evidence="4" id="KW-1185">Reference proteome</keyword>
<dbReference type="EMBL" id="JBBPBK010000012">
    <property type="protein sequence ID" value="KAK9273115.1"/>
    <property type="molecule type" value="Genomic_DNA"/>
</dbReference>
<feature type="compositionally biased region" description="Low complexity" evidence="1">
    <location>
        <begin position="60"/>
        <end position="73"/>
    </location>
</feature>
<keyword evidence="2" id="KW-0812">Transmembrane</keyword>
<feature type="region of interest" description="Disordered" evidence="1">
    <location>
        <begin position="1"/>
        <end position="82"/>
    </location>
</feature>
<keyword evidence="2" id="KW-0472">Membrane</keyword>
<protein>
    <submittedName>
        <fullName evidence="3">Uncharacterized protein</fullName>
    </submittedName>
</protein>
<comment type="caution">
    <text evidence="3">The sequence shown here is derived from an EMBL/GenBank/DDBJ whole genome shotgun (WGS) entry which is preliminary data.</text>
</comment>
<accession>A0AAP0NHT2</accession>
<evidence type="ECO:0000256" key="1">
    <source>
        <dbReference type="SAM" id="MobiDB-lite"/>
    </source>
</evidence>
<sequence length="325" mass="35617">MNLTPTEPNRAVTMMESNSREARRRKIVERGSDRLALITGRIQDLPPPPSPSPPPPPPSDSQLPSSSQSHDSLTFSSPPLISKDQDLQPLLLSDQSSVSPLGNNKLSGSVLPKLESSPESGQIKDYSSGSRGEPYLHKRETSIEGLRDPALEVSREVQSSLVSSMVQKSSISSSDSGQRLEPQTHNLRFFTPNQISSAIAASEHTRIFCSVTVALLVVLSYLGFPLLGSNFIRSIIFSWPLYFVLLTNLTVIFARVLFKEQRHFVGGERVANNVPLEQGYGWAEQAGKALEVGMLLQKFIEAVFLDCSIYAIIVICGLSLAQQLK</sequence>
<feature type="compositionally biased region" description="Basic and acidic residues" evidence="1">
    <location>
        <begin position="134"/>
        <end position="149"/>
    </location>
</feature>
<name>A0AAP0NHT2_LIQFO</name>
<feature type="region of interest" description="Disordered" evidence="1">
    <location>
        <begin position="94"/>
        <end position="149"/>
    </location>
</feature>
<feature type="transmembrane region" description="Helical" evidence="2">
    <location>
        <begin position="239"/>
        <end position="258"/>
    </location>
</feature>
<organism evidence="3 4">
    <name type="scientific">Liquidambar formosana</name>
    <name type="common">Formosan gum</name>
    <dbReference type="NCBI Taxonomy" id="63359"/>
    <lineage>
        <taxon>Eukaryota</taxon>
        <taxon>Viridiplantae</taxon>
        <taxon>Streptophyta</taxon>
        <taxon>Embryophyta</taxon>
        <taxon>Tracheophyta</taxon>
        <taxon>Spermatophyta</taxon>
        <taxon>Magnoliopsida</taxon>
        <taxon>eudicotyledons</taxon>
        <taxon>Gunneridae</taxon>
        <taxon>Pentapetalae</taxon>
        <taxon>Saxifragales</taxon>
        <taxon>Altingiaceae</taxon>
        <taxon>Liquidambar</taxon>
    </lineage>
</organism>
<reference evidence="3 4" key="1">
    <citation type="journal article" date="2024" name="Plant J.">
        <title>Genome sequences and population genomics reveal climatic adaptation and genomic divergence between two closely related sweetgum species.</title>
        <authorList>
            <person name="Xu W.Q."/>
            <person name="Ren C.Q."/>
            <person name="Zhang X.Y."/>
            <person name="Comes H.P."/>
            <person name="Liu X.H."/>
            <person name="Li Y.G."/>
            <person name="Kettle C.J."/>
            <person name="Jalonen R."/>
            <person name="Gaisberger H."/>
            <person name="Ma Y.Z."/>
            <person name="Qiu Y.X."/>
        </authorList>
    </citation>
    <scope>NUCLEOTIDE SEQUENCE [LARGE SCALE GENOMIC DNA]</scope>
    <source>
        <strain evidence="3">Hangzhou</strain>
    </source>
</reference>
<feature type="compositionally biased region" description="Polar residues" evidence="1">
    <location>
        <begin position="117"/>
        <end position="130"/>
    </location>
</feature>
<evidence type="ECO:0000256" key="2">
    <source>
        <dbReference type="SAM" id="Phobius"/>
    </source>
</evidence>
<dbReference type="AlphaFoldDB" id="A0AAP0NHT2"/>
<feature type="compositionally biased region" description="Pro residues" evidence="1">
    <location>
        <begin position="45"/>
        <end position="59"/>
    </location>
</feature>
<proteinExistence type="predicted"/>
<keyword evidence="2" id="KW-1133">Transmembrane helix</keyword>